<dbReference type="PANTHER" id="PTHR44144">
    <property type="entry name" value="DNAJ HOMOLOG SUBFAMILY C MEMBER 9"/>
    <property type="match status" value="1"/>
</dbReference>
<evidence type="ECO:0000256" key="1">
    <source>
        <dbReference type="SAM" id="MobiDB-lite"/>
    </source>
</evidence>
<dbReference type="PROSITE" id="PS00636">
    <property type="entry name" value="DNAJ_1"/>
    <property type="match status" value="1"/>
</dbReference>
<dbReference type="InterPro" id="IPR052594">
    <property type="entry name" value="J_domain-containing_protein"/>
</dbReference>
<dbReference type="InterPro" id="IPR018253">
    <property type="entry name" value="DnaJ_domain_CS"/>
</dbReference>
<feature type="region of interest" description="Disordered" evidence="1">
    <location>
        <begin position="189"/>
        <end position="252"/>
    </location>
</feature>
<dbReference type="GO" id="GO:0031072">
    <property type="term" value="F:heat shock protein binding"/>
    <property type="evidence" value="ECO:0007669"/>
    <property type="project" value="TreeGrafter"/>
</dbReference>
<dbReference type="InterPro" id="IPR001623">
    <property type="entry name" value="DnaJ_domain"/>
</dbReference>
<sequence length="267" mass="30525">MSADLLSETKDLYSLFSLTEKATPAEIKRAYYKLALQYHPDKQLSSTTEEREEKTKKFQALGFAYSILSDPKKREKYDRTGETADLPGIEDLGKDGWDTFFKELWSGIVNAKSIEEFKNKYQGTEEERKDLIEAYNNFKGDMDKIMASVPGSSADDEPRFCEVLKEAIKSKEIRSYKKFIETSNTLSMDRRKKEAEREAKEAAKMAEKVGLDNKLLGSNEEAKYGGNESKKAKTTGKGRKNKKMIEEPTEEEFQAIQEKIKAKNNKT</sequence>
<dbReference type="AlphaFoldDB" id="A0A8H3R1M8"/>
<dbReference type="InterPro" id="IPR036869">
    <property type="entry name" value="J_dom_sf"/>
</dbReference>
<accession>A0A8H3R1M8</accession>
<gene>
    <name evidence="3" type="ORF">RCL2_002661500</name>
</gene>
<dbReference type="PANTHER" id="PTHR44144:SF1">
    <property type="entry name" value="DNAJ HOMOLOG SUBFAMILY C MEMBER 9"/>
    <property type="match status" value="1"/>
</dbReference>
<evidence type="ECO:0000259" key="2">
    <source>
        <dbReference type="PROSITE" id="PS50076"/>
    </source>
</evidence>
<evidence type="ECO:0000313" key="4">
    <source>
        <dbReference type="Proteomes" id="UP000615446"/>
    </source>
</evidence>
<dbReference type="SMART" id="SM00271">
    <property type="entry name" value="DnaJ"/>
    <property type="match status" value="1"/>
</dbReference>
<dbReference type="Pfam" id="PF23302">
    <property type="entry name" value="HTH_DNAJC9"/>
    <property type="match status" value="1"/>
</dbReference>
<dbReference type="OrthoDB" id="110024at2759"/>
<dbReference type="InterPro" id="IPR056453">
    <property type="entry name" value="HTH_DNAJC9"/>
</dbReference>
<feature type="compositionally biased region" description="Basic and acidic residues" evidence="1">
    <location>
        <begin position="189"/>
        <end position="211"/>
    </location>
</feature>
<dbReference type="PROSITE" id="PS50076">
    <property type="entry name" value="DNAJ_2"/>
    <property type="match status" value="1"/>
</dbReference>
<dbReference type="GO" id="GO:0005737">
    <property type="term" value="C:cytoplasm"/>
    <property type="evidence" value="ECO:0007669"/>
    <property type="project" value="TreeGrafter"/>
</dbReference>
<organism evidence="3 4">
    <name type="scientific">Rhizophagus clarus</name>
    <dbReference type="NCBI Taxonomy" id="94130"/>
    <lineage>
        <taxon>Eukaryota</taxon>
        <taxon>Fungi</taxon>
        <taxon>Fungi incertae sedis</taxon>
        <taxon>Mucoromycota</taxon>
        <taxon>Glomeromycotina</taxon>
        <taxon>Glomeromycetes</taxon>
        <taxon>Glomerales</taxon>
        <taxon>Glomeraceae</taxon>
        <taxon>Rhizophagus</taxon>
    </lineage>
</organism>
<proteinExistence type="predicted"/>
<name>A0A8H3R1M8_9GLOM</name>
<comment type="caution">
    <text evidence="3">The sequence shown here is derived from an EMBL/GenBank/DDBJ whole genome shotgun (WGS) entry which is preliminary data.</text>
</comment>
<feature type="compositionally biased region" description="Basic residues" evidence="1">
    <location>
        <begin position="232"/>
        <end position="242"/>
    </location>
</feature>
<dbReference type="CDD" id="cd06257">
    <property type="entry name" value="DnaJ"/>
    <property type="match status" value="1"/>
</dbReference>
<dbReference type="PRINTS" id="PR00625">
    <property type="entry name" value="JDOMAIN"/>
</dbReference>
<dbReference type="Pfam" id="PF00226">
    <property type="entry name" value="DnaJ"/>
    <property type="match status" value="1"/>
</dbReference>
<reference evidence="3" key="1">
    <citation type="submission" date="2019-10" db="EMBL/GenBank/DDBJ databases">
        <title>Conservation and host-specific expression of non-tandemly repeated heterogenous ribosome RNA gene in arbuscular mycorrhizal fungi.</title>
        <authorList>
            <person name="Maeda T."/>
            <person name="Kobayashi Y."/>
            <person name="Nakagawa T."/>
            <person name="Ezawa T."/>
            <person name="Yamaguchi K."/>
            <person name="Bino T."/>
            <person name="Nishimoto Y."/>
            <person name="Shigenobu S."/>
            <person name="Kawaguchi M."/>
        </authorList>
    </citation>
    <scope>NUCLEOTIDE SEQUENCE</scope>
    <source>
        <strain evidence="3">HR1</strain>
    </source>
</reference>
<protein>
    <submittedName>
        <fullName evidence="3">DnaJ-domain-containing protein</fullName>
    </submittedName>
</protein>
<dbReference type="EMBL" id="BLAL01000285">
    <property type="protein sequence ID" value="GET00144.1"/>
    <property type="molecule type" value="Genomic_DNA"/>
</dbReference>
<evidence type="ECO:0000313" key="3">
    <source>
        <dbReference type="EMBL" id="GET00144.1"/>
    </source>
</evidence>
<feature type="domain" description="J" evidence="2">
    <location>
        <begin position="11"/>
        <end position="81"/>
    </location>
</feature>
<dbReference type="SUPFAM" id="SSF46565">
    <property type="entry name" value="Chaperone J-domain"/>
    <property type="match status" value="1"/>
</dbReference>
<feature type="compositionally biased region" description="Basic and acidic residues" evidence="1">
    <location>
        <begin position="220"/>
        <end position="231"/>
    </location>
</feature>
<dbReference type="Proteomes" id="UP000615446">
    <property type="component" value="Unassembled WGS sequence"/>
</dbReference>
<dbReference type="Gene3D" id="1.10.287.110">
    <property type="entry name" value="DnaJ domain"/>
    <property type="match status" value="1"/>
</dbReference>
<dbReference type="GO" id="GO:0005634">
    <property type="term" value="C:nucleus"/>
    <property type="evidence" value="ECO:0007669"/>
    <property type="project" value="TreeGrafter"/>
</dbReference>